<proteinExistence type="predicted"/>
<evidence type="ECO:0000256" key="1">
    <source>
        <dbReference type="SAM" id="MobiDB-lite"/>
    </source>
</evidence>
<evidence type="ECO:0000313" key="3">
    <source>
        <dbReference type="Proteomes" id="UP000070544"/>
    </source>
</evidence>
<feature type="region of interest" description="Disordered" evidence="1">
    <location>
        <begin position="1"/>
        <end position="70"/>
    </location>
</feature>
<feature type="compositionally biased region" description="Polar residues" evidence="1">
    <location>
        <begin position="38"/>
        <end position="53"/>
    </location>
</feature>
<name>A0A139A5X7_GONPJ</name>
<feature type="compositionally biased region" description="Low complexity" evidence="1">
    <location>
        <begin position="8"/>
        <end position="37"/>
    </location>
</feature>
<gene>
    <name evidence="2" type="ORF">M427DRAFT_408562</name>
</gene>
<feature type="region of interest" description="Disordered" evidence="1">
    <location>
        <begin position="84"/>
        <end position="104"/>
    </location>
</feature>
<evidence type="ECO:0000313" key="2">
    <source>
        <dbReference type="EMBL" id="KXS12187.1"/>
    </source>
</evidence>
<protein>
    <submittedName>
        <fullName evidence="2">Uncharacterized protein</fullName>
    </submittedName>
</protein>
<sequence length="147" mass="14800">MNLVTNVSNTPTGPSGSGSRSVSTGGGASSSSSSPSPAKQSHQPSNSALAHSQGTTVVSHVNSSGGGSGVRVAGAGGVQFAQYSEQSVKTGNGTPTSTNKTPINDDETAYKGMSLIWLQICGGGSWCVMLNSIYHNVLMDSFSLGIF</sequence>
<reference evidence="2 3" key="1">
    <citation type="journal article" date="2015" name="Genome Biol. Evol.">
        <title>Phylogenomic analyses indicate that early fungi evolved digesting cell walls of algal ancestors of land plants.</title>
        <authorList>
            <person name="Chang Y."/>
            <person name="Wang S."/>
            <person name="Sekimoto S."/>
            <person name="Aerts A.L."/>
            <person name="Choi C."/>
            <person name="Clum A."/>
            <person name="LaButti K.M."/>
            <person name="Lindquist E.A."/>
            <person name="Yee Ngan C."/>
            <person name="Ohm R.A."/>
            <person name="Salamov A.A."/>
            <person name="Grigoriev I.V."/>
            <person name="Spatafora J.W."/>
            <person name="Berbee M.L."/>
        </authorList>
    </citation>
    <scope>NUCLEOTIDE SEQUENCE [LARGE SCALE GENOMIC DNA]</scope>
    <source>
        <strain evidence="2 3">JEL478</strain>
    </source>
</reference>
<keyword evidence="3" id="KW-1185">Reference proteome</keyword>
<dbReference type="EMBL" id="KQ965790">
    <property type="protein sequence ID" value="KXS12187.1"/>
    <property type="molecule type" value="Genomic_DNA"/>
</dbReference>
<organism evidence="2 3">
    <name type="scientific">Gonapodya prolifera (strain JEL478)</name>
    <name type="common">Monoblepharis prolifera</name>
    <dbReference type="NCBI Taxonomy" id="1344416"/>
    <lineage>
        <taxon>Eukaryota</taxon>
        <taxon>Fungi</taxon>
        <taxon>Fungi incertae sedis</taxon>
        <taxon>Chytridiomycota</taxon>
        <taxon>Chytridiomycota incertae sedis</taxon>
        <taxon>Monoblepharidomycetes</taxon>
        <taxon>Monoblepharidales</taxon>
        <taxon>Gonapodyaceae</taxon>
        <taxon>Gonapodya</taxon>
    </lineage>
</organism>
<dbReference type="Proteomes" id="UP000070544">
    <property type="component" value="Unassembled WGS sequence"/>
</dbReference>
<accession>A0A139A5X7</accession>
<dbReference type="AlphaFoldDB" id="A0A139A5X7"/>
<feature type="compositionally biased region" description="Low complexity" evidence="1">
    <location>
        <begin position="54"/>
        <end position="63"/>
    </location>
</feature>
<feature type="compositionally biased region" description="Polar residues" evidence="1">
    <location>
        <begin position="84"/>
        <end position="102"/>
    </location>
</feature>